<sequence>MLLQQPAMYITGHQTYWNNIGLVNNKGWEFELTTTNITRRNFTWKTTANLSTNKNTLLNYGDKDNEDHFGERNEVYRSIVGQPAIQFYGYKSDGVWTSYEEVAAAKAVTDGEGNPFTYTRYAPTVGGLKVKNINNDNRIDAEDRTVLGDPFPDFTWGITNNFTWKNFDLNFLFQGVQGIQVVNGNINYNEQLRYNKAYTNNRYVSPMFPGDGKTVYSTTTSGGDLMLTDYAIEDASYASLRDFTLGYRLPESVVKKIKISDVRAYFSAQNLIYIMASGYRGINPEARRTSGTYNSPLIDGYQRGAFPLNRTFTVGVDIVF</sequence>
<name>A0A644VLA6_9ZZZZ</name>
<keyword evidence="1" id="KW-0675">Receptor</keyword>
<gene>
    <name evidence="1" type="primary">susC_56</name>
    <name evidence="1" type="ORF">SDC9_38296</name>
</gene>
<dbReference type="EMBL" id="VSSQ01000350">
    <property type="protein sequence ID" value="MPL92199.1"/>
    <property type="molecule type" value="Genomic_DNA"/>
</dbReference>
<accession>A0A644VLA6</accession>
<reference evidence="1" key="1">
    <citation type="submission" date="2019-08" db="EMBL/GenBank/DDBJ databases">
        <authorList>
            <person name="Kucharzyk K."/>
            <person name="Murdoch R.W."/>
            <person name="Higgins S."/>
            <person name="Loffler F."/>
        </authorList>
    </citation>
    <scope>NUCLEOTIDE SEQUENCE</scope>
</reference>
<organism evidence="1">
    <name type="scientific">bioreactor metagenome</name>
    <dbReference type="NCBI Taxonomy" id="1076179"/>
    <lineage>
        <taxon>unclassified sequences</taxon>
        <taxon>metagenomes</taxon>
        <taxon>ecological metagenomes</taxon>
    </lineage>
</organism>
<protein>
    <submittedName>
        <fullName evidence="1">TonB-dependent receptor SusC</fullName>
    </submittedName>
</protein>
<comment type="caution">
    <text evidence="1">The sequence shown here is derived from an EMBL/GenBank/DDBJ whole genome shotgun (WGS) entry which is preliminary data.</text>
</comment>
<dbReference type="AlphaFoldDB" id="A0A644VLA6"/>
<dbReference type="SUPFAM" id="SSF56935">
    <property type="entry name" value="Porins"/>
    <property type="match status" value="1"/>
</dbReference>
<evidence type="ECO:0000313" key="1">
    <source>
        <dbReference type="EMBL" id="MPL92199.1"/>
    </source>
</evidence>
<proteinExistence type="predicted"/>